<keyword evidence="2" id="KW-1185">Reference proteome</keyword>
<dbReference type="RefSeq" id="NP_818620.1">
    <property type="nucleotide sequence ID" value="NC_004689.1"/>
</dbReference>
<evidence type="ECO:0000313" key="1">
    <source>
        <dbReference type="EMBL" id="AAN02136.1"/>
    </source>
</evidence>
<organism evidence="1 2">
    <name type="scientific">Mycobacterium phage Barnyard</name>
    <dbReference type="NCBI Taxonomy" id="205880"/>
    <lineage>
        <taxon>Viruses</taxon>
        <taxon>Duplodnaviria</taxon>
        <taxon>Heunggongvirae</taxon>
        <taxon>Uroviricota</taxon>
        <taxon>Caudoviricetes</taxon>
        <taxon>Barnyardvirus</taxon>
        <taxon>Barnyardvirus barnyard</taxon>
    </lineage>
</organism>
<sequence length="94" mass="10433">MTMGANEKVAATFAGASHEHVCHALRCNTPVEPKLLMCARHWRMVPQALKDRVWATYRPGQEETKDPSHEYVRAAMAAVNAVADKEGIRHGSVH</sequence>
<gene>
    <name evidence="1" type="primary">82</name>
    <name evidence="1" type="ORF">PBI_BARNYARD_82</name>
</gene>
<evidence type="ECO:0000313" key="2">
    <source>
        <dbReference type="Proteomes" id="UP000000731"/>
    </source>
</evidence>
<dbReference type="EMBL" id="AY129339">
    <property type="protein sequence ID" value="AAN02136.1"/>
    <property type="molecule type" value="Genomic_DNA"/>
</dbReference>
<name>Q855Z0_9CAUD</name>
<protein>
    <submittedName>
        <fullName evidence="1">Uncharacterized protein</fullName>
    </submittedName>
</protein>
<accession>Q855Z0</accession>
<proteinExistence type="predicted"/>
<dbReference type="KEGG" id="vg:1260288"/>
<dbReference type="Proteomes" id="UP000000731">
    <property type="component" value="Segment"/>
</dbReference>
<reference evidence="1 2" key="1">
    <citation type="journal article" date="2003" name="Cell">
        <title>Origins of highly mosaic mycobacteriophage genomes.</title>
        <authorList>
            <person name="Pedulla M.L."/>
            <person name="Ford M.E."/>
            <person name="Houtz J.M."/>
            <person name="Karthikeyan T."/>
            <person name="Wadsworth C."/>
            <person name="Lewis J.A."/>
            <person name="Jacobs-Sera D."/>
            <person name="Falbo J."/>
            <person name="Gross J."/>
            <person name="Pannunzio N.R."/>
            <person name="Brucker W."/>
            <person name="Kumar V."/>
            <person name="Kandasamy J."/>
            <person name="Keenan L."/>
            <person name="Bardarov S."/>
            <person name="Kriakov J."/>
            <person name="Lawrence J.G."/>
            <person name="Jacobs W.R. Jr."/>
            <person name="Hendrix R.W."/>
            <person name="Hatfull G.F."/>
        </authorList>
    </citation>
    <scope>NUCLEOTIDE SEQUENCE</scope>
</reference>